<dbReference type="AlphaFoldDB" id="A0A4R8WGU6"/>
<reference evidence="1 2" key="1">
    <citation type="submission" date="2019-03" db="EMBL/GenBank/DDBJ databases">
        <title>Genomics of glacier-inhabiting Cryobacterium strains.</title>
        <authorList>
            <person name="Liu Q."/>
            <person name="Xin Y.-H."/>
        </authorList>
    </citation>
    <scope>NUCLEOTIDE SEQUENCE [LARGE SCALE GENOMIC DNA]</scope>
    <source>
        <strain evidence="1 2">MDT1-3</strain>
    </source>
</reference>
<dbReference type="OrthoDB" id="9782620at2"/>
<protein>
    <submittedName>
        <fullName evidence="1">Uncharacterized protein</fullName>
    </submittedName>
</protein>
<name>A0A4R8WGU6_9MICO</name>
<gene>
    <name evidence="1" type="ORF">E3O19_16775</name>
</gene>
<dbReference type="Gene3D" id="3.90.1680.10">
    <property type="entry name" value="SOS response associated peptidase-like"/>
    <property type="match status" value="1"/>
</dbReference>
<dbReference type="Proteomes" id="UP000298412">
    <property type="component" value="Unassembled WGS sequence"/>
</dbReference>
<accession>A0A4R8WGU6</accession>
<dbReference type="InterPro" id="IPR036590">
    <property type="entry name" value="SRAP-like"/>
</dbReference>
<dbReference type="SUPFAM" id="SSF143081">
    <property type="entry name" value="BB1717-like"/>
    <property type="match status" value="1"/>
</dbReference>
<dbReference type="EMBL" id="SOFP01000083">
    <property type="protein sequence ID" value="TFC09452.1"/>
    <property type="molecule type" value="Genomic_DNA"/>
</dbReference>
<evidence type="ECO:0000313" key="1">
    <source>
        <dbReference type="EMBL" id="TFC09452.1"/>
    </source>
</evidence>
<evidence type="ECO:0000313" key="2">
    <source>
        <dbReference type="Proteomes" id="UP000298412"/>
    </source>
</evidence>
<proteinExistence type="predicted"/>
<keyword evidence="2" id="KW-1185">Reference proteome</keyword>
<organism evidence="1 2">
    <name type="scientific">Cryobacterium algoritolerans</name>
    <dbReference type="NCBI Taxonomy" id="1259184"/>
    <lineage>
        <taxon>Bacteria</taxon>
        <taxon>Bacillati</taxon>
        <taxon>Actinomycetota</taxon>
        <taxon>Actinomycetes</taxon>
        <taxon>Micrococcales</taxon>
        <taxon>Microbacteriaceae</taxon>
        <taxon>Cryobacterium</taxon>
    </lineage>
</organism>
<sequence>MPAFLVRHVWDEWLRPGKLTDPGDLLDLLDLSSPAVAESVMSHPVSCRVNNARVPDAEKEGPALTAPVEL</sequence>
<comment type="caution">
    <text evidence="1">The sequence shown here is derived from an EMBL/GenBank/DDBJ whole genome shotgun (WGS) entry which is preliminary data.</text>
</comment>